<gene>
    <name evidence="2" type="ORF">C1SCF055_LOCUS9314</name>
</gene>
<keyword evidence="4" id="KW-1185">Reference proteome</keyword>
<feature type="region of interest" description="Disordered" evidence="1">
    <location>
        <begin position="1684"/>
        <end position="1757"/>
    </location>
</feature>
<dbReference type="EMBL" id="CAMXCT030000642">
    <property type="protein sequence ID" value="CAL4768847.1"/>
    <property type="molecule type" value="Genomic_DNA"/>
</dbReference>
<feature type="region of interest" description="Disordered" evidence="1">
    <location>
        <begin position="415"/>
        <end position="437"/>
    </location>
</feature>
<accession>A0A9P1BZR6</accession>
<dbReference type="Proteomes" id="UP001152797">
    <property type="component" value="Unassembled WGS sequence"/>
</dbReference>
<comment type="caution">
    <text evidence="2">The sequence shown here is derived from an EMBL/GenBank/DDBJ whole genome shotgun (WGS) entry which is preliminary data.</text>
</comment>
<feature type="non-terminal residue" evidence="2">
    <location>
        <position position="1805"/>
    </location>
</feature>
<evidence type="ECO:0000313" key="2">
    <source>
        <dbReference type="EMBL" id="CAI3981535.1"/>
    </source>
</evidence>
<organism evidence="2">
    <name type="scientific">Cladocopium goreaui</name>
    <dbReference type="NCBI Taxonomy" id="2562237"/>
    <lineage>
        <taxon>Eukaryota</taxon>
        <taxon>Sar</taxon>
        <taxon>Alveolata</taxon>
        <taxon>Dinophyceae</taxon>
        <taxon>Suessiales</taxon>
        <taxon>Symbiodiniaceae</taxon>
        <taxon>Cladocopium</taxon>
    </lineage>
</organism>
<dbReference type="EMBL" id="CAMXCT020000642">
    <property type="protein sequence ID" value="CAL1134910.1"/>
    <property type="molecule type" value="Genomic_DNA"/>
</dbReference>
<feature type="compositionally biased region" description="Polar residues" evidence="1">
    <location>
        <begin position="298"/>
        <end position="308"/>
    </location>
</feature>
<evidence type="ECO:0000256" key="1">
    <source>
        <dbReference type="SAM" id="MobiDB-lite"/>
    </source>
</evidence>
<reference evidence="3 4" key="2">
    <citation type="submission" date="2024-05" db="EMBL/GenBank/DDBJ databases">
        <authorList>
            <person name="Chen Y."/>
            <person name="Shah S."/>
            <person name="Dougan E. K."/>
            <person name="Thang M."/>
            <person name="Chan C."/>
        </authorList>
    </citation>
    <scope>NUCLEOTIDE SEQUENCE [LARGE SCALE GENOMIC DNA]</scope>
</reference>
<evidence type="ECO:0000313" key="3">
    <source>
        <dbReference type="EMBL" id="CAL4768847.1"/>
    </source>
</evidence>
<evidence type="ECO:0000313" key="4">
    <source>
        <dbReference type="Proteomes" id="UP001152797"/>
    </source>
</evidence>
<dbReference type="OrthoDB" id="413801at2759"/>
<feature type="region of interest" description="Disordered" evidence="1">
    <location>
        <begin position="387"/>
        <end position="406"/>
    </location>
</feature>
<feature type="compositionally biased region" description="Basic and acidic residues" evidence="1">
    <location>
        <begin position="415"/>
        <end position="424"/>
    </location>
</feature>
<sequence length="1805" mass="199800">MNLRGPSISAFLQQAEAVRAVASAEKYGLEDGEGHKIHKTTKRGDQKRLAVWLKIQGCVVGLLDLYMPKKSLNLKPRLEKGPHANLALLSAQLQDGRLAGTASGRRRVRRCVARSSPENSEEEIDDSEVRDQLSVQARTILSLERRLKVVEQRSQAAPAGSEMHWHEDLRKAAETISKDLGRELQSRLDLAEKRLRSYCDEQLAALREAGVVPKESDVFETVVEKADKAPEVQEVLPEAEQSQEVHEELKVPAGPTSVGFQDPAALRSSPRNQMSPSKASSPGGPVGRLNMSLFIPDNASNRSGSPASSLYRRRDSSEFVLESRVPSSPSCPPEEGHGRPPVLPQQVEDSEVEATASTEEGRGRAELDLFRESVPLSNDTCLRPIMEAADDSDSNPEETAKQHAYFDYGRRVDKSLGRKSKSDSSDSDGGMSSDSWEEHANAHNKYWEAECEVRVRTSGLTKKEVDMLMLRGDCTPDRQAVVENPINHVNAGPVCTGWVLDMLEEGTEGCAEMQLGPGEKVPTSKALWSLLKVIMNSERKADQFKSSSLAGCRYCKKLGALPEGDAGPPQGKDVKAPFPVATIKDNNINLRAYFNQQGNAEWLWPRIQDALGIGGYGGSFLQTNKAAVAADMALLEVPGEQMHYKPKGYEGSPAEPWKDHTLEGRAMLSLLVTCLKSKPLKAEQKEKALKMFVSLASIANNKAHELGQVPAFPPVTICAPDGSLKVGHINVNKHGLCGGWAAMVNHIPAAQKLWNKLEESAGGQTLWESLGKGVLPNLMIYVAAGLEAYAVSLTYMPLQELPVLKSKRGFTRKSSDQVNKLLVLDRVKNERLHRWRVARTHANLISEHCKLMKQEAYLTTVLHERACSGAFQGVTQISVVWDPSSYGGMETFVGMIYSVDLDLAAYMLVQPLRRLLVGDLSQELKADGKKGRLTRVEGYVELRALSNSMKSMGLTLPDFNVPLGLHLEPLKPNEIRAQKDGLWYIVDTKEGIARPQIPTGMLLGKLPVLVSISDQGPSNMAALNYIQFSKEAILCCCLYDPFHRAWNDIKLAARRARCYPYKTMLEMTVVYNLPYGPFGSGTWFGRKHDCLQDFLAQHSASSTTFQEHLPYICRELGELYATKMILMSAGTEYEAEQEEPAASFDHEGLASKDPRAELAELKKKKGVWKLAQLLITERNIDLQRMVMQVCRATWKHHALRARTIKSPSDVFQYNVACSTQWKWAEELEDMVRHGCFDREELFQQFHEEPGEDRKGLLAEHANFLEELLCVRGSSLAVAALTPPMRYCGTLSPDPAEAAKAIQQVQKEWRVLLEVESAVAAGGTVPFLDSLVWRKSPFVRALFLAYEQGLEQGCALQMHLAKNLGDSRVVETAHSKCKDILRESKSNAPSLTAIQHQLLLSKSLEERNVNSITVNPADKVFASSSAFTSPVLLKMNPRSHKLPVSLQKMMAKQGVTNSWPSPSPASMFPIQAATEWLFSAWDAGLPAGSLEKAWVTLLAGKPGTIVAQKSTGVLVKVLQAAEYGLLGWLLDVQKGHHGKAMYFMNSTRASLGWYHIFDLNDWVVVPCEPQLLNPGVGPMGWVRVGNPVTLPMAVCKEGAHITVKQIKHLLQELGVAFAKNLKKRQLQILLIERCLTDAEEQQKAIAKIPEVPEAQAAEADLDDEVLDALEEDEANFQEIKKIRKEVGKKKQKKEKAEEPVQSNKKPKAKAGKGKGSAQVEGVPKVDYAKVKPKPAPKQAPEAQPKAEPRMKQKTQSSYFGGKASWKDCLASVHEFNWRKWHVMRDKLPLEPGQPEQVPGKIPLEIY</sequence>
<feature type="compositionally biased region" description="Basic and acidic residues" evidence="1">
    <location>
        <begin position="359"/>
        <end position="368"/>
    </location>
</feature>
<feature type="compositionally biased region" description="Polar residues" evidence="1">
    <location>
        <begin position="269"/>
        <end position="280"/>
    </location>
</feature>
<reference evidence="2" key="1">
    <citation type="submission" date="2022-10" db="EMBL/GenBank/DDBJ databases">
        <authorList>
            <person name="Chen Y."/>
            <person name="Dougan E. K."/>
            <person name="Chan C."/>
            <person name="Rhodes N."/>
            <person name="Thang M."/>
        </authorList>
    </citation>
    <scope>NUCLEOTIDE SEQUENCE</scope>
</reference>
<dbReference type="EMBL" id="CAMXCT010000642">
    <property type="protein sequence ID" value="CAI3981535.1"/>
    <property type="molecule type" value="Genomic_DNA"/>
</dbReference>
<proteinExistence type="predicted"/>
<feature type="region of interest" description="Disordered" evidence="1">
    <location>
        <begin position="230"/>
        <end position="368"/>
    </location>
</feature>
<protein>
    <submittedName>
        <fullName evidence="3">Reticulocyte-binding protein 2-like a</fullName>
    </submittedName>
</protein>
<name>A0A9P1BZR6_9DINO</name>